<name>A0A4R2Q0X5_9RHOB</name>
<dbReference type="RefSeq" id="WP_132461899.1">
    <property type="nucleotide sequence ID" value="NZ_SLXP01000005.1"/>
</dbReference>
<feature type="domain" description="GGDEF" evidence="1">
    <location>
        <begin position="199"/>
        <end position="333"/>
    </location>
</feature>
<dbReference type="InterPro" id="IPR029787">
    <property type="entry name" value="Nucleotide_cyclase"/>
</dbReference>
<dbReference type="InterPro" id="IPR000160">
    <property type="entry name" value="GGDEF_dom"/>
</dbReference>
<proteinExistence type="predicted"/>
<dbReference type="Pfam" id="PF00990">
    <property type="entry name" value="GGDEF"/>
    <property type="match status" value="1"/>
</dbReference>
<evidence type="ECO:0000259" key="1">
    <source>
        <dbReference type="PROSITE" id="PS50887"/>
    </source>
</evidence>
<evidence type="ECO:0000313" key="2">
    <source>
        <dbReference type="EMBL" id="TCP41324.1"/>
    </source>
</evidence>
<dbReference type="InterPro" id="IPR042463">
    <property type="entry name" value="HNOB_dom_associated_sf"/>
</dbReference>
<sequence length="343" mass="36716">MNAVSESWACAALVGLDGPALGRLMPMHLYLCPEGRVRHAGPTVERLAGGNLCGRPFAEVVTLRRPRAAADMAGLLALAGLPLKLTLAAEPVLSLKGLVVALPDGEGALLNLSMGISLLDAVGKFDLTLHDFAPTDLAAELLYLTEAKSAVTGELRRLAQRLNGARVSAEEKAATDILTGLGNRRRLEATLKQFLGQGRPFALMHMDLDYFKQINDTHGHAVGDVVLCEVAERLTDECRVQDVVTRVGGDEFVILAVDIVDPLRLEKIAQRLISRLENPIQVEGIDCRISASIGLSVFTRHSAPDPARLMREADMALYESKGAGRARVTVYIPPEPPAGGDPG</sequence>
<dbReference type="EMBL" id="SLXP01000005">
    <property type="protein sequence ID" value="TCP41324.1"/>
    <property type="molecule type" value="Genomic_DNA"/>
</dbReference>
<dbReference type="SUPFAM" id="SSF55073">
    <property type="entry name" value="Nucleotide cyclase"/>
    <property type="match status" value="1"/>
</dbReference>
<dbReference type="OrthoDB" id="9812260at2"/>
<dbReference type="InterPro" id="IPR052163">
    <property type="entry name" value="DGC-Regulatory_Protein"/>
</dbReference>
<dbReference type="AlphaFoldDB" id="A0A4R2Q0X5"/>
<dbReference type="Gene3D" id="3.30.70.270">
    <property type="match status" value="1"/>
</dbReference>
<gene>
    <name evidence="2" type="ORF">EV662_10570</name>
</gene>
<dbReference type="CDD" id="cd01949">
    <property type="entry name" value="GGDEF"/>
    <property type="match status" value="1"/>
</dbReference>
<dbReference type="NCBIfam" id="TIGR00254">
    <property type="entry name" value="GGDEF"/>
    <property type="match status" value="1"/>
</dbReference>
<keyword evidence="3" id="KW-1185">Reference proteome</keyword>
<reference evidence="2 3" key="1">
    <citation type="submission" date="2019-03" db="EMBL/GenBank/DDBJ databases">
        <title>Genomic Encyclopedia of Type Strains, Phase IV (KMG-IV): sequencing the most valuable type-strain genomes for metagenomic binning, comparative biology and taxonomic classification.</title>
        <authorList>
            <person name="Goeker M."/>
        </authorList>
    </citation>
    <scope>NUCLEOTIDE SEQUENCE [LARGE SCALE GENOMIC DNA]</scope>
    <source>
        <strain evidence="2 3">DSM 18063</strain>
    </source>
</reference>
<organism evidence="2 3">
    <name type="scientific">Rhodovulum marinum</name>
    <dbReference type="NCBI Taxonomy" id="320662"/>
    <lineage>
        <taxon>Bacteria</taxon>
        <taxon>Pseudomonadati</taxon>
        <taxon>Pseudomonadota</taxon>
        <taxon>Alphaproteobacteria</taxon>
        <taxon>Rhodobacterales</taxon>
        <taxon>Paracoccaceae</taxon>
        <taxon>Rhodovulum</taxon>
    </lineage>
</organism>
<dbReference type="PANTHER" id="PTHR46663">
    <property type="entry name" value="DIGUANYLATE CYCLASE DGCT-RELATED"/>
    <property type="match status" value="1"/>
</dbReference>
<dbReference type="PANTHER" id="PTHR46663:SF4">
    <property type="entry name" value="DIGUANYLATE CYCLASE DGCT-RELATED"/>
    <property type="match status" value="1"/>
</dbReference>
<accession>A0A4R2Q0X5</accession>
<dbReference type="SMART" id="SM00267">
    <property type="entry name" value="GGDEF"/>
    <property type="match status" value="1"/>
</dbReference>
<dbReference type="InterPro" id="IPR043128">
    <property type="entry name" value="Rev_trsase/Diguanyl_cyclase"/>
</dbReference>
<protein>
    <submittedName>
        <fullName evidence="2">Diguanylate cyclase</fullName>
    </submittedName>
</protein>
<dbReference type="Proteomes" id="UP000294835">
    <property type="component" value="Unassembled WGS sequence"/>
</dbReference>
<dbReference type="PROSITE" id="PS50887">
    <property type="entry name" value="GGDEF"/>
    <property type="match status" value="1"/>
</dbReference>
<dbReference type="Gene3D" id="3.30.450.260">
    <property type="entry name" value="Haem NO binding associated domain"/>
    <property type="match status" value="1"/>
</dbReference>
<evidence type="ECO:0000313" key="3">
    <source>
        <dbReference type="Proteomes" id="UP000294835"/>
    </source>
</evidence>
<comment type="caution">
    <text evidence="2">The sequence shown here is derived from an EMBL/GenBank/DDBJ whole genome shotgun (WGS) entry which is preliminary data.</text>
</comment>